<dbReference type="RefSeq" id="WP_145219102.1">
    <property type="nucleotide sequence ID" value="NZ_CP036432.1"/>
</dbReference>
<dbReference type="EMBL" id="CP036432">
    <property type="protein sequence ID" value="QDV87427.1"/>
    <property type="molecule type" value="Genomic_DNA"/>
</dbReference>
<protein>
    <submittedName>
        <fullName evidence="1">IS66 Orf2 like protein</fullName>
    </submittedName>
</protein>
<dbReference type="Proteomes" id="UP000318081">
    <property type="component" value="Chromosome"/>
</dbReference>
<accession>A0ABX5XZG3</accession>
<organism evidence="1 2">
    <name type="scientific">Stieleria magnilauensis</name>
    <dbReference type="NCBI Taxonomy" id="2527963"/>
    <lineage>
        <taxon>Bacteria</taxon>
        <taxon>Pseudomonadati</taxon>
        <taxon>Planctomycetota</taxon>
        <taxon>Planctomycetia</taxon>
        <taxon>Pirellulales</taxon>
        <taxon>Pirellulaceae</taxon>
        <taxon>Stieleria</taxon>
    </lineage>
</organism>
<reference evidence="1 2" key="1">
    <citation type="submission" date="2019-02" db="EMBL/GenBank/DDBJ databases">
        <title>Deep-cultivation of Planctomycetes and their phenomic and genomic characterization uncovers novel biology.</title>
        <authorList>
            <person name="Wiegand S."/>
            <person name="Jogler M."/>
            <person name="Boedeker C."/>
            <person name="Pinto D."/>
            <person name="Vollmers J."/>
            <person name="Rivas-Marin E."/>
            <person name="Kohn T."/>
            <person name="Peeters S.H."/>
            <person name="Heuer A."/>
            <person name="Rast P."/>
            <person name="Oberbeckmann S."/>
            <person name="Bunk B."/>
            <person name="Jeske O."/>
            <person name="Meyerdierks A."/>
            <person name="Storesund J.E."/>
            <person name="Kallscheuer N."/>
            <person name="Luecker S."/>
            <person name="Lage O.M."/>
            <person name="Pohl T."/>
            <person name="Merkel B.J."/>
            <person name="Hornburger P."/>
            <person name="Mueller R.-W."/>
            <person name="Bruemmer F."/>
            <person name="Labrenz M."/>
            <person name="Spormann A.M."/>
            <person name="Op den Camp H."/>
            <person name="Overmann J."/>
            <person name="Amann R."/>
            <person name="Jetten M.S.M."/>
            <person name="Mascher T."/>
            <person name="Medema M.H."/>
            <person name="Devos D.P."/>
            <person name="Kaster A.-K."/>
            <person name="Ovreas L."/>
            <person name="Rohde M."/>
            <person name="Galperin M.Y."/>
            <person name="Jogler C."/>
        </authorList>
    </citation>
    <scope>NUCLEOTIDE SEQUENCE [LARGE SCALE GENOMIC DNA]</scope>
    <source>
        <strain evidence="1 2">TBK1r</strain>
    </source>
</reference>
<evidence type="ECO:0000313" key="2">
    <source>
        <dbReference type="Proteomes" id="UP000318081"/>
    </source>
</evidence>
<proteinExistence type="predicted"/>
<dbReference type="Pfam" id="PF05717">
    <property type="entry name" value="TnpB_IS66"/>
    <property type="match status" value="1"/>
</dbReference>
<keyword evidence="2" id="KW-1185">Reference proteome</keyword>
<dbReference type="InterPro" id="IPR008878">
    <property type="entry name" value="Transposase_IS66_Orf2"/>
</dbReference>
<name>A0ABX5XZG3_9BACT</name>
<gene>
    <name evidence="1" type="ORF">TBK1r_64570</name>
</gene>
<evidence type="ECO:0000313" key="1">
    <source>
        <dbReference type="EMBL" id="QDV87427.1"/>
    </source>
</evidence>
<sequence>MRAERFQAVACRRFKQLFDLDFIWLLSRLCLVRKRLPNVNDASLFLFINRRNEKLKALDWDRDATAIGYKCLEHCQSSFA</sequence>